<keyword evidence="2" id="KW-1185">Reference proteome</keyword>
<dbReference type="AlphaFoldDB" id="A0A3N4L149"/>
<name>A0A3N4L149_9PEZI</name>
<sequence length="231" mass="26372">MSATVSIDQLPVDILVSILKSLDSFSTLHSALLSSRAFNNTWKHNEYGICQSITRRLIRPEAWNDALRLMRYHLASPGNSLIGRTQAAQLVLNKRKIDVCRDAVISNAFSNVPNSLMFGAPLLVDMVPGGSRFEVAFYRCWWYSVKFFDRENGDEAFNPGDSFEKKTACLRDLENESVLDMEQLFHIFTDPTLEMPIPWVVKGSVSQSRFSDVLWQLRVKVEGYWRKKCGI</sequence>
<evidence type="ECO:0008006" key="3">
    <source>
        <dbReference type="Google" id="ProtNLM"/>
    </source>
</evidence>
<dbReference type="Proteomes" id="UP000277580">
    <property type="component" value="Unassembled WGS sequence"/>
</dbReference>
<dbReference type="InParanoid" id="A0A3N4L149"/>
<gene>
    <name evidence="1" type="ORF">P167DRAFT_570307</name>
</gene>
<dbReference type="EMBL" id="ML119108">
    <property type="protein sequence ID" value="RPB16536.1"/>
    <property type="molecule type" value="Genomic_DNA"/>
</dbReference>
<evidence type="ECO:0000313" key="1">
    <source>
        <dbReference type="EMBL" id="RPB16536.1"/>
    </source>
</evidence>
<protein>
    <recommendedName>
        <fullName evidence="3">F-box domain-containing protein</fullName>
    </recommendedName>
</protein>
<evidence type="ECO:0000313" key="2">
    <source>
        <dbReference type="Proteomes" id="UP000277580"/>
    </source>
</evidence>
<dbReference type="OrthoDB" id="5273444at2759"/>
<proteinExistence type="predicted"/>
<organism evidence="1 2">
    <name type="scientific">Morchella conica CCBAS932</name>
    <dbReference type="NCBI Taxonomy" id="1392247"/>
    <lineage>
        <taxon>Eukaryota</taxon>
        <taxon>Fungi</taxon>
        <taxon>Dikarya</taxon>
        <taxon>Ascomycota</taxon>
        <taxon>Pezizomycotina</taxon>
        <taxon>Pezizomycetes</taxon>
        <taxon>Pezizales</taxon>
        <taxon>Morchellaceae</taxon>
        <taxon>Morchella</taxon>
    </lineage>
</organism>
<accession>A0A3N4L149</accession>
<reference evidence="1 2" key="1">
    <citation type="journal article" date="2018" name="Nat. Ecol. Evol.">
        <title>Pezizomycetes genomes reveal the molecular basis of ectomycorrhizal truffle lifestyle.</title>
        <authorList>
            <person name="Murat C."/>
            <person name="Payen T."/>
            <person name="Noel B."/>
            <person name="Kuo A."/>
            <person name="Morin E."/>
            <person name="Chen J."/>
            <person name="Kohler A."/>
            <person name="Krizsan K."/>
            <person name="Balestrini R."/>
            <person name="Da Silva C."/>
            <person name="Montanini B."/>
            <person name="Hainaut M."/>
            <person name="Levati E."/>
            <person name="Barry K.W."/>
            <person name="Belfiori B."/>
            <person name="Cichocki N."/>
            <person name="Clum A."/>
            <person name="Dockter R.B."/>
            <person name="Fauchery L."/>
            <person name="Guy J."/>
            <person name="Iotti M."/>
            <person name="Le Tacon F."/>
            <person name="Lindquist E.A."/>
            <person name="Lipzen A."/>
            <person name="Malagnac F."/>
            <person name="Mello A."/>
            <person name="Molinier V."/>
            <person name="Miyauchi S."/>
            <person name="Poulain J."/>
            <person name="Riccioni C."/>
            <person name="Rubini A."/>
            <person name="Sitrit Y."/>
            <person name="Splivallo R."/>
            <person name="Traeger S."/>
            <person name="Wang M."/>
            <person name="Zifcakova L."/>
            <person name="Wipf D."/>
            <person name="Zambonelli A."/>
            <person name="Paolocci F."/>
            <person name="Nowrousian M."/>
            <person name="Ottonello S."/>
            <person name="Baldrian P."/>
            <person name="Spatafora J.W."/>
            <person name="Henrissat B."/>
            <person name="Nagy L.G."/>
            <person name="Aury J.M."/>
            <person name="Wincker P."/>
            <person name="Grigoriev I.V."/>
            <person name="Bonfante P."/>
            <person name="Martin F.M."/>
        </authorList>
    </citation>
    <scope>NUCLEOTIDE SEQUENCE [LARGE SCALE GENOMIC DNA]</scope>
    <source>
        <strain evidence="1 2">CCBAS932</strain>
    </source>
</reference>